<reference evidence="2 4" key="2">
    <citation type="submission" date="2020-07" db="EMBL/GenBank/DDBJ databases">
        <title>Sequencing the genomes of 1000 actinobacteria strains.</title>
        <authorList>
            <person name="Klenk H.-P."/>
        </authorList>
    </citation>
    <scope>NUCLEOTIDE SEQUENCE [LARGE SCALE GENOMIC DNA]</scope>
    <source>
        <strain evidence="2 4">DSM 10309</strain>
    </source>
</reference>
<keyword evidence="3" id="KW-1185">Reference proteome</keyword>
<sequence>MIVTPATVVETSSASWASIDPAAVSLPATRQVDLTSYVVAAQSVV</sequence>
<dbReference type="EMBL" id="JACGWW010000001">
    <property type="protein sequence ID" value="MBA8812475.1"/>
    <property type="molecule type" value="Genomic_DNA"/>
</dbReference>
<gene>
    <name evidence="2" type="ORF">FB463_000699</name>
    <name evidence="1" type="ORF">FFA01_01170</name>
</gene>
<dbReference type="EMBL" id="BJUV01000001">
    <property type="protein sequence ID" value="GEK81808.1"/>
    <property type="molecule type" value="Genomic_DNA"/>
</dbReference>
<dbReference type="AlphaFoldDB" id="A0A7W3PHM2"/>
<evidence type="ECO:0000313" key="4">
    <source>
        <dbReference type="Proteomes" id="UP000522688"/>
    </source>
</evidence>
<protein>
    <submittedName>
        <fullName evidence="2">Uncharacterized protein</fullName>
    </submittedName>
</protein>
<evidence type="ECO:0000313" key="3">
    <source>
        <dbReference type="Proteomes" id="UP000321154"/>
    </source>
</evidence>
<dbReference type="Proteomes" id="UP000321154">
    <property type="component" value="Unassembled WGS sequence"/>
</dbReference>
<name>A0A7W3PHM2_9MICO</name>
<evidence type="ECO:0000313" key="2">
    <source>
        <dbReference type="EMBL" id="MBA8812475.1"/>
    </source>
</evidence>
<reference evidence="1 3" key="1">
    <citation type="submission" date="2019-07" db="EMBL/GenBank/DDBJ databases">
        <title>Whole genome shotgun sequence of Frigoribacterium faeni NBRC 103066.</title>
        <authorList>
            <person name="Hosoyama A."/>
            <person name="Uohara A."/>
            <person name="Ohji S."/>
            <person name="Ichikawa N."/>
        </authorList>
    </citation>
    <scope>NUCLEOTIDE SEQUENCE [LARGE SCALE GENOMIC DNA]</scope>
    <source>
        <strain evidence="1 3">NBRC 103066</strain>
    </source>
</reference>
<dbReference type="RefSeq" id="WP_167627243.1">
    <property type="nucleotide sequence ID" value="NZ_BAAAHR010000002.1"/>
</dbReference>
<organism evidence="2 4">
    <name type="scientific">Frigoribacterium faeni</name>
    <dbReference type="NCBI Taxonomy" id="145483"/>
    <lineage>
        <taxon>Bacteria</taxon>
        <taxon>Bacillati</taxon>
        <taxon>Actinomycetota</taxon>
        <taxon>Actinomycetes</taxon>
        <taxon>Micrococcales</taxon>
        <taxon>Microbacteriaceae</taxon>
        <taxon>Frigoribacterium</taxon>
    </lineage>
</organism>
<proteinExistence type="predicted"/>
<comment type="caution">
    <text evidence="2">The sequence shown here is derived from an EMBL/GenBank/DDBJ whole genome shotgun (WGS) entry which is preliminary data.</text>
</comment>
<evidence type="ECO:0000313" key="1">
    <source>
        <dbReference type="EMBL" id="GEK81808.1"/>
    </source>
</evidence>
<dbReference type="Proteomes" id="UP000522688">
    <property type="component" value="Unassembled WGS sequence"/>
</dbReference>
<accession>A0A7W3PHM2</accession>